<sequence length="594" mass="65541">MSNHDRQNHRYYSHEDVPRVYRRRPSTSSLESGISSLYCDSVDFHNQYSITETELNAVLGVGGSSRWSYSKASDELCDSNQALHGSGVYSGKSGSSGGSTKYSINNGGKTLFDSDQAMCSSGVYTRNSGSESTSSFNCFRAVANYGSRGQEGSTDFSSVGLSQSGLSNQYDNFDSRRHRSDLSETSNSAQPFYESTKGTTVHDGDRGAIPYQIEFQVENHGKQISASKRTIHFRFGFANNCALSMGCTGDDCRGIEHHLCIMWSVTGSKRLISMDGREIMYSAGKRANESRRADVLHASWVIADHSYELMCYSYKPALRPFEKRDSRWKQYNLIIDGRCYFELSHISDLGSKNLYASNTSVHASDLSLIGGRPSMSSASQSSEMKNELDVKKIIQARIAEQRSLLSAASHSVSSQGRRARSPDDNSVRSGVVSVTPSELTDLTNRSDAASTRNLVPATATLHHELTRSCCITGPRKQTQLQSLQSQHHHNALATVQRSSSQHHRQPHTQSVQYPQSDFRGQLQVHNSQTNIPPPRQLNMSSGLLITYTPQPPPTYDQITRSILGAYDNSAVDTSGDLPTVLEAGYENNSSHIEH</sequence>
<gene>
    <name evidence="2" type="ORF">ACHAWU_006266</name>
</gene>
<feature type="compositionally biased region" description="Polar residues" evidence="1">
    <location>
        <begin position="432"/>
        <end position="451"/>
    </location>
</feature>
<evidence type="ECO:0000313" key="2">
    <source>
        <dbReference type="EMBL" id="KAL3760268.1"/>
    </source>
</evidence>
<dbReference type="EMBL" id="JALLBG020000189">
    <property type="protein sequence ID" value="KAL3760268.1"/>
    <property type="molecule type" value="Genomic_DNA"/>
</dbReference>
<reference evidence="2 3" key="1">
    <citation type="submission" date="2024-10" db="EMBL/GenBank/DDBJ databases">
        <title>Updated reference genomes for cyclostephanoid diatoms.</title>
        <authorList>
            <person name="Roberts W.R."/>
            <person name="Alverson A.J."/>
        </authorList>
    </citation>
    <scope>NUCLEOTIDE SEQUENCE [LARGE SCALE GENOMIC DNA]</scope>
    <source>
        <strain evidence="2 3">AJA232-27</strain>
    </source>
</reference>
<accession>A0ABD3MBG9</accession>
<dbReference type="AlphaFoldDB" id="A0ABD3MBG9"/>
<dbReference type="Proteomes" id="UP001530293">
    <property type="component" value="Unassembled WGS sequence"/>
</dbReference>
<keyword evidence="3" id="KW-1185">Reference proteome</keyword>
<evidence type="ECO:0000256" key="1">
    <source>
        <dbReference type="SAM" id="MobiDB-lite"/>
    </source>
</evidence>
<feature type="region of interest" description="Disordered" evidence="1">
    <location>
        <begin position="170"/>
        <end position="203"/>
    </location>
</feature>
<name>A0ABD3MBG9_9STRA</name>
<feature type="region of interest" description="Disordered" evidence="1">
    <location>
        <begin position="480"/>
        <end position="512"/>
    </location>
</feature>
<proteinExistence type="predicted"/>
<comment type="caution">
    <text evidence="2">The sequence shown here is derived from an EMBL/GenBank/DDBJ whole genome shotgun (WGS) entry which is preliminary data.</text>
</comment>
<protein>
    <submittedName>
        <fullName evidence="2">Uncharacterized protein</fullName>
    </submittedName>
</protein>
<evidence type="ECO:0000313" key="3">
    <source>
        <dbReference type="Proteomes" id="UP001530293"/>
    </source>
</evidence>
<feature type="region of interest" description="Disordered" evidence="1">
    <location>
        <begin position="408"/>
        <end position="451"/>
    </location>
</feature>
<organism evidence="2 3">
    <name type="scientific">Discostella pseudostelligera</name>
    <dbReference type="NCBI Taxonomy" id="259834"/>
    <lineage>
        <taxon>Eukaryota</taxon>
        <taxon>Sar</taxon>
        <taxon>Stramenopiles</taxon>
        <taxon>Ochrophyta</taxon>
        <taxon>Bacillariophyta</taxon>
        <taxon>Coscinodiscophyceae</taxon>
        <taxon>Thalassiosirophycidae</taxon>
        <taxon>Stephanodiscales</taxon>
        <taxon>Stephanodiscaceae</taxon>
        <taxon>Discostella</taxon>
    </lineage>
</organism>